<dbReference type="RefSeq" id="WP_104711448.1">
    <property type="nucleotide sequence ID" value="NZ_PTRA01000001.1"/>
</dbReference>
<feature type="domain" description="NAD(P)-binding" evidence="1">
    <location>
        <begin position="8"/>
        <end position="205"/>
    </location>
</feature>
<protein>
    <submittedName>
        <fullName evidence="2">Epimerase</fullName>
    </submittedName>
</protein>
<evidence type="ECO:0000259" key="1">
    <source>
        <dbReference type="Pfam" id="PF13460"/>
    </source>
</evidence>
<comment type="caution">
    <text evidence="2">The sequence shown here is derived from an EMBL/GenBank/DDBJ whole genome shotgun (WGS) entry which is preliminary data.</text>
</comment>
<accession>A0A2S7IQ64</accession>
<sequence length="218" mass="24226">MKRILIYGATGRTGRLVLAYALQQGYAVTALVRNPEKLTIQSPHLTVVHGLPTYLADVRRAMQGCDFVISTLSALSETDSFSLKRMTPPHTLKTTMDHTITAMNELGLRRIVTLSSIGAGDSKPLAPWYMRLMIRFTNFKLVFADHDAQETLLRQSNLDWVIARPVALNDKQLGGTLLVHYGQTPSPFTISRQQLARFMVDALTSNDFVGKAPLLAEQ</sequence>
<dbReference type="InterPro" id="IPR051606">
    <property type="entry name" value="Polyketide_Oxido-like"/>
</dbReference>
<dbReference type="OrthoDB" id="9790734at2"/>
<dbReference type="Proteomes" id="UP000239590">
    <property type="component" value="Unassembled WGS sequence"/>
</dbReference>
<dbReference type="PANTHER" id="PTHR43355:SF2">
    <property type="entry name" value="FLAVIN REDUCTASE (NADPH)"/>
    <property type="match status" value="1"/>
</dbReference>
<name>A0A2S7IQ64_9BACT</name>
<dbReference type="Gene3D" id="3.40.50.720">
    <property type="entry name" value="NAD(P)-binding Rossmann-like Domain"/>
    <property type="match status" value="1"/>
</dbReference>
<organism evidence="2 3">
    <name type="scientific">Siphonobacter curvatus</name>
    <dbReference type="NCBI Taxonomy" id="2094562"/>
    <lineage>
        <taxon>Bacteria</taxon>
        <taxon>Pseudomonadati</taxon>
        <taxon>Bacteroidota</taxon>
        <taxon>Cytophagia</taxon>
        <taxon>Cytophagales</taxon>
        <taxon>Cytophagaceae</taxon>
        <taxon>Siphonobacter</taxon>
    </lineage>
</organism>
<dbReference type="InterPro" id="IPR036291">
    <property type="entry name" value="NAD(P)-bd_dom_sf"/>
</dbReference>
<reference evidence="3" key="1">
    <citation type="submission" date="2018-02" db="EMBL/GenBank/DDBJ databases">
        <title>Genome sequencing of Solimonas sp. HR-BB.</title>
        <authorList>
            <person name="Lee Y."/>
            <person name="Jeon C.O."/>
        </authorList>
    </citation>
    <scope>NUCLEOTIDE SEQUENCE [LARGE SCALE GENOMIC DNA]</scope>
    <source>
        <strain evidence="3">HR-U</strain>
    </source>
</reference>
<evidence type="ECO:0000313" key="2">
    <source>
        <dbReference type="EMBL" id="PQA59730.1"/>
    </source>
</evidence>
<dbReference type="AlphaFoldDB" id="A0A2S7IQ64"/>
<dbReference type="InterPro" id="IPR016040">
    <property type="entry name" value="NAD(P)-bd_dom"/>
</dbReference>
<dbReference type="PANTHER" id="PTHR43355">
    <property type="entry name" value="FLAVIN REDUCTASE (NADPH)"/>
    <property type="match status" value="1"/>
</dbReference>
<dbReference type="GO" id="GO:0004074">
    <property type="term" value="F:biliverdin reductase [NAD(P)H] activity"/>
    <property type="evidence" value="ECO:0007669"/>
    <property type="project" value="TreeGrafter"/>
</dbReference>
<dbReference type="SUPFAM" id="SSF51735">
    <property type="entry name" value="NAD(P)-binding Rossmann-fold domains"/>
    <property type="match status" value="1"/>
</dbReference>
<evidence type="ECO:0000313" key="3">
    <source>
        <dbReference type="Proteomes" id="UP000239590"/>
    </source>
</evidence>
<dbReference type="EMBL" id="PTRA01000001">
    <property type="protein sequence ID" value="PQA59730.1"/>
    <property type="molecule type" value="Genomic_DNA"/>
</dbReference>
<dbReference type="GO" id="GO:0042602">
    <property type="term" value="F:riboflavin reductase (NADPH) activity"/>
    <property type="evidence" value="ECO:0007669"/>
    <property type="project" value="TreeGrafter"/>
</dbReference>
<proteinExistence type="predicted"/>
<keyword evidence="3" id="KW-1185">Reference proteome</keyword>
<gene>
    <name evidence="2" type="ORF">C5O19_08900</name>
</gene>
<dbReference type="Pfam" id="PF13460">
    <property type="entry name" value="NAD_binding_10"/>
    <property type="match status" value="1"/>
</dbReference>